<accession>A0A151GGD1</accession>
<feature type="region of interest" description="Disordered" evidence="1">
    <location>
        <begin position="210"/>
        <end position="241"/>
    </location>
</feature>
<dbReference type="InParanoid" id="A0A151GGD1"/>
<evidence type="ECO:0000256" key="1">
    <source>
        <dbReference type="SAM" id="MobiDB-lite"/>
    </source>
</evidence>
<keyword evidence="3" id="KW-1185">Reference proteome</keyword>
<feature type="region of interest" description="Disordered" evidence="1">
    <location>
        <begin position="1"/>
        <end position="65"/>
    </location>
</feature>
<name>A0A151GGD1_DRECN</name>
<dbReference type="RefSeq" id="XP_040655512.1">
    <property type="nucleotide sequence ID" value="XM_040805408.1"/>
</dbReference>
<protein>
    <submittedName>
        <fullName evidence="2">Uncharacterized protein</fullName>
    </submittedName>
</protein>
<feature type="compositionally biased region" description="Basic and acidic residues" evidence="1">
    <location>
        <begin position="15"/>
        <end position="25"/>
    </location>
</feature>
<dbReference type="EMBL" id="LAYC01000003">
    <property type="protein sequence ID" value="KYK56160.1"/>
    <property type="molecule type" value="Genomic_DNA"/>
</dbReference>
<gene>
    <name evidence="2" type="ORF">DCS_08127</name>
</gene>
<feature type="compositionally biased region" description="Polar residues" evidence="1">
    <location>
        <begin position="218"/>
        <end position="229"/>
    </location>
</feature>
<evidence type="ECO:0000313" key="3">
    <source>
        <dbReference type="Proteomes" id="UP000076580"/>
    </source>
</evidence>
<dbReference type="GeneID" id="63720770"/>
<dbReference type="AlphaFoldDB" id="A0A151GGD1"/>
<comment type="caution">
    <text evidence="2">The sequence shown here is derived from an EMBL/GenBank/DDBJ whole genome shotgun (WGS) entry which is preliminary data.</text>
</comment>
<sequence length="484" mass="53564">MIRPASPVQSPLDEPSPHDDSDDHSSPPTAIPEPERMTTLAETAPEAAAENSSKSRGEGVPSPHLDCRRRALCIPRPARDSIYDILHEHAGRSLFVRPIFWTDLHAKLLGVRFHELPSCDAPSPISVAGSPPSNGHMRPSQTITTLSNAMTEILVPAVMHPILASHAVKSILSTLWPEPFSKPVFLPELHLFFKDRVYRDVVRAQVMWNHPSDEPRSSDGSFQSTSTRPADTAGGLSTPAGHNPANLPMMCYIAKNQLAVMRKHIFRIPPGPGRSLNEPVFRLQQMRSRALTPANADHDVQFVAIFLAMAQHHFYPRPASSWGKHWSSSAESPPQPHFQDIKLRILTHDCETAEFIVYTGHVPAKLLERFHCPSNACRLDDGSLPGVRIEYTRVPIWPILGLRERLGKAFGEEVVGPFDPTVMQSWEVDEGDAEPQDVGKRKREALSEVFNRSFDDDSGTEEDEHVGVGVKRRCLAGSSVSVVA</sequence>
<reference evidence="2 3" key="1">
    <citation type="journal article" date="2016" name="Sci. Rep.">
        <title>Insights into Adaptations to a Near-Obligate Nematode Endoparasitic Lifestyle from the Finished Genome of Drechmeria coniospora.</title>
        <authorList>
            <person name="Zhang L."/>
            <person name="Zhou Z."/>
            <person name="Guo Q."/>
            <person name="Fokkens L."/>
            <person name="Miskei M."/>
            <person name="Pocsi I."/>
            <person name="Zhang W."/>
            <person name="Chen M."/>
            <person name="Wang L."/>
            <person name="Sun Y."/>
            <person name="Donzelli B.G."/>
            <person name="Gibson D.M."/>
            <person name="Nelson D.R."/>
            <person name="Luo J.G."/>
            <person name="Rep M."/>
            <person name="Liu H."/>
            <person name="Yang S."/>
            <person name="Wang J."/>
            <person name="Krasnoff S.B."/>
            <person name="Xu Y."/>
            <person name="Molnar I."/>
            <person name="Lin M."/>
        </authorList>
    </citation>
    <scope>NUCLEOTIDE SEQUENCE [LARGE SCALE GENOMIC DNA]</scope>
    <source>
        <strain evidence="2 3">ARSEF 6962</strain>
    </source>
</reference>
<organism evidence="2 3">
    <name type="scientific">Drechmeria coniospora</name>
    <name type="common">Nematophagous fungus</name>
    <name type="synonym">Meria coniospora</name>
    <dbReference type="NCBI Taxonomy" id="98403"/>
    <lineage>
        <taxon>Eukaryota</taxon>
        <taxon>Fungi</taxon>
        <taxon>Dikarya</taxon>
        <taxon>Ascomycota</taxon>
        <taxon>Pezizomycotina</taxon>
        <taxon>Sordariomycetes</taxon>
        <taxon>Hypocreomycetidae</taxon>
        <taxon>Hypocreales</taxon>
        <taxon>Ophiocordycipitaceae</taxon>
        <taxon>Drechmeria</taxon>
    </lineage>
</organism>
<proteinExistence type="predicted"/>
<dbReference type="STRING" id="98403.A0A151GGD1"/>
<dbReference type="Proteomes" id="UP000076580">
    <property type="component" value="Chromosome 03"/>
</dbReference>
<evidence type="ECO:0000313" key="2">
    <source>
        <dbReference type="EMBL" id="KYK56160.1"/>
    </source>
</evidence>
<feature type="compositionally biased region" description="Low complexity" evidence="1">
    <location>
        <begin position="38"/>
        <end position="50"/>
    </location>
</feature>